<evidence type="ECO:0000256" key="1">
    <source>
        <dbReference type="RuleBase" id="RU000363"/>
    </source>
</evidence>
<organism evidence="2 3">
    <name type="scientific">Flavobacterium limicola</name>
    <dbReference type="NCBI Taxonomy" id="180441"/>
    <lineage>
        <taxon>Bacteria</taxon>
        <taxon>Pseudomonadati</taxon>
        <taxon>Bacteroidota</taxon>
        <taxon>Flavobacteriia</taxon>
        <taxon>Flavobacteriales</taxon>
        <taxon>Flavobacteriaceae</taxon>
        <taxon>Flavobacterium</taxon>
    </lineage>
</organism>
<dbReference type="InterPro" id="IPR053011">
    <property type="entry name" value="SDR_family_member_7"/>
</dbReference>
<sequence length="266" mass="29158">MKKMNAINGKIVWITGASSGIGEALAYELASKNCKLILSARNAEALETVKSKCSTAEVVILPFDLSDFDNAKNHVENAIAAFGKIDILVNNGGVSQRSLIADTDFEVDKKLIEVDYLGTVALSKALLPHFLKNKKGHFVTVTSLMGKFGSPYRSGYCGAKHALHGFFDVLRLEHQKDNISVTLVCPGFIQTNVAKNALTADGSKQNIDDKATQNGMATSVFAKKFVKAVESEKFEVYIGGKEVLGVYLKRFFPKWLHHFVLKSKVR</sequence>
<accession>A0A495S8D0</accession>
<keyword evidence="3" id="KW-1185">Reference proteome</keyword>
<comment type="similarity">
    <text evidence="1">Belongs to the short-chain dehydrogenases/reductases (SDR) family.</text>
</comment>
<dbReference type="PRINTS" id="PR00081">
    <property type="entry name" value="GDHRDH"/>
</dbReference>
<dbReference type="Gene3D" id="3.40.50.720">
    <property type="entry name" value="NAD(P)-binding Rossmann-like Domain"/>
    <property type="match status" value="1"/>
</dbReference>
<gene>
    <name evidence="2" type="ORF">BC952_1081</name>
</gene>
<protein>
    <submittedName>
        <fullName evidence="2">Short-subunit dehydrogenase</fullName>
    </submittedName>
</protein>
<dbReference type="InterPro" id="IPR020904">
    <property type="entry name" value="Sc_DH/Rdtase_CS"/>
</dbReference>
<comment type="caution">
    <text evidence="2">The sequence shown here is derived from an EMBL/GenBank/DDBJ whole genome shotgun (WGS) entry which is preliminary data.</text>
</comment>
<evidence type="ECO:0000313" key="2">
    <source>
        <dbReference type="EMBL" id="RKS95406.1"/>
    </source>
</evidence>
<dbReference type="PANTHER" id="PTHR44269:SF1">
    <property type="entry name" value="DEHYDROGENASE_REDUCTASE SDR FAMILY MEMBER 7"/>
    <property type="match status" value="1"/>
</dbReference>
<dbReference type="PANTHER" id="PTHR44269">
    <property type="entry name" value="DEHYDROGENASE/REDUCTASE SDR FAMILY MEMBER 7-RELATED"/>
    <property type="match status" value="1"/>
</dbReference>
<dbReference type="NCBIfam" id="NF004825">
    <property type="entry name" value="PRK06181.1"/>
    <property type="match status" value="1"/>
</dbReference>
<evidence type="ECO:0000313" key="3">
    <source>
        <dbReference type="Proteomes" id="UP000280091"/>
    </source>
</evidence>
<name>A0A495S8D0_9FLAO</name>
<dbReference type="AlphaFoldDB" id="A0A495S8D0"/>
<reference evidence="2 3" key="1">
    <citation type="submission" date="2018-10" db="EMBL/GenBank/DDBJ databases">
        <title>Genomic Encyclopedia of Archaeal and Bacterial Type Strains, Phase II (KMG-II): from individual species to whole genera.</title>
        <authorList>
            <person name="Goeker M."/>
        </authorList>
    </citation>
    <scope>NUCLEOTIDE SEQUENCE [LARGE SCALE GENOMIC DNA]</scope>
    <source>
        <strain evidence="2 3">DSM 15094</strain>
    </source>
</reference>
<dbReference type="PRINTS" id="PR00080">
    <property type="entry name" value="SDRFAMILY"/>
</dbReference>
<dbReference type="PROSITE" id="PS00061">
    <property type="entry name" value="ADH_SHORT"/>
    <property type="match status" value="1"/>
</dbReference>
<proteinExistence type="inferred from homology"/>
<dbReference type="InterPro" id="IPR036291">
    <property type="entry name" value="NAD(P)-bd_dom_sf"/>
</dbReference>
<dbReference type="SUPFAM" id="SSF51735">
    <property type="entry name" value="NAD(P)-binding Rossmann-fold domains"/>
    <property type="match status" value="1"/>
</dbReference>
<dbReference type="Pfam" id="PF00106">
    <property type="entry name" value="adh_short"/>
    <property type="match status" value="1"/>
</dbReference>
<dbReference type="InterPro" id="IPR002347">
    <property type="entry name" value="SDR_fam"/>
</dbReference>
<dbReference type="Proteomes" id="UP000280091">
    <property type="component" value="Unassembled WGS sequence"/>
</dbReference>
<dbReference type="CDD" id="cd05332">
    <property type="entry name" value="11beta-HSD1_like_SDR_c"/>
    <property type="match status" value="1"/>
</dbReference>
<dbReference type="EMBL" id="RBXA01000001">
    <property type="protein sequence ID" value="RKS95406.1"/>
    <property type="molecule type" value="Genomic_DNA"/>
</dbReference>